<evidence type="ECO:0000256" key="1">
    <source>
        <dbReference type="SAM" id="Coils"/>
    </source>
</evidence>
<evidence type="ECO:0000313" key="3">
    <source>
        <dbReference type="Proteomes" id="UP001469553"/>
    </source>
</evidence>
<gene>
    <name evidence="2" type="ORF">AMECASPLE_033971</name>
</gene>
<protein>
    <recommendedName>
        <fullName evidence="4">Mediator of RNA polymerase II transcription subunit 21</fullName>
    </recommendedName>
</protein>
<dbReference type="Proteomes" id="UP001469553">
    <property type="component" value="Unassembled WGS sequence"/>
</dbReference>
<organism evidence="2 3">
    <name type="scientific">Ameca splendens</name>
    <dbReference type="NCBI Taxonomy" id="208324"/>
    <lineage>
        <taxon>Eukaryota</taxon>
        <taxon>Metazoa</taxon>
        <taxon>Chordata</taxon>
        <taxon>Craniata</taxon>
        <taxon>Vertebrata</taxon>
        <taxon>Euteleostomi</taxon>
        <taxon>Actinopterygii</taxon>
        <taxon>Neopterygii</taxon>
        <taxon>Teleostei</taxon>
        <taxon>Neoteleostei</taxon>
        <taxon>Acanthomorphata</taxon>
        <taxon>Ovalentaria</taxon>
        <taxon>Atherinomorphae</taxon>
        <taxon>Cyprinodontiformes</taxon>
        <taxon>Goodeidae</taxon>
        <taxon>Ameca</taxon>
    </lineage>
</organism>
<reference evidence="2 3" key="1">
    <citation type="submission" date="2021-06" db="EMBL/GenBank/DDBJ databases">
        <authorList>
            <person name="Palmer J.M."/>
        </authorList>
    </citation>
    <scope>NUCLEOTIDE SEQUENCE [LARGE SCALE GENOMIC DNA]</scope>
    <source>
        <strain evidence="2 3">AS_MEX2019</strain>
        <tissue evidence="2">Muscle</tissue>
    </source>
</reference>
<name>A0ABV0YI14_9TELE</name>
<evidence type="ECO:0008006" key="4">
    <source>
        <dbReference type="Google" id="ProtNLM"/>
    </source>
</evidence>
<proteinExistence type="predicted"/>
<keyword evidence="1" id="KW-0175">Coiled coil</keyword>
<comment type="caution">
    <text evidence="2">The sequence shown here is derived from an EMBL/GenBank/DDBJ whole genome shotgun (WGS) entry which is preliminary data.</text>
</comment>
<sequence>MQQQKQNLTELLNITVSEHLALEEEYAAFKIALGNITSCLHQLALMDTRTASEMDQTEFNQTHPDNYTAQLIEDLLKQTEELDQQIQTAENLIHKISKETESVKRTAKKIFEKEDTIKMSDYSGVTCELYDAVAGVC</sequence>
<evidence type="ECO:0000313" key="2">
    <source>
        <dbReference type="EMBL" id="MEQ2293488.1"/>
    </source>
</evidence>
<keyword evidence="3" id="KW-1185">Reference proteome</keyword>
<accession>A0ABV0YI14</accession>
<dbReference type="EMBL" id="JAHRIP010032929">
    <property type="protein sequence ID" value="MEQ2293488.1"/>
    <property type="molecule type" value="Genomic_DNA"/>
</dbReference>
<feature type="coiled-coil region" evidence="1">
    <location>
        <begin position="72"/>
        <end position="99"/>
    </location>
</feature>